<proteinExistence type="predicted"/>
<feature type="transmembrane region" description="Helical" evidence="1">
    <location>
        <begin position="69"/>
        <end position="89"/>
    </location>
</feature>
<gene>
    <name evidence="2" type="ORF">ERJ70_11915</name>
</gene>
<keyword evidence="1" id="KW-0472">Membrane</keyword>
<keyword evidence="3" id="KW-1185">Reference proteome</keyword>
<accession>A0ABX7VSK7</accession>
<feature type="transmembrane region" description="Helical" evidence="1">
    <location>
        <begin position="101"/>
        <end position="120"/>
    </location>
</feature>
<reference evidence="2 3" key="1">
    <citation type="submission" date="2019-12" db="EMBL/GenBank/DDBJ databases">
        <title>The whole genome sequencing of a strain isolated from a Mars analog, Dalangtan Playa.</title>
        <authorList>
            <person name="Huang T."/>
        </authorList>
    </citation>
    <scope>NUCLEOTIDE SEQUENCE [LARGE SCALE GENOMIC DNA]</scope>
    <source>
        <strain evidence="2 3">DP4-553-S</strain>
    </source>
</reference>
<organism evidence="2 3">
    <name type="scientific">Sediminibacillus dalangtanensis</name>
    <dbReference type="NCBI Taxonomy" id="2729421"/>
    <lineage>
        <taxon>Bacteria</taxon>
        <taxon>Bacillati</taxon>
        <taxon>Bacillota</taxon>
        <taxon>Bacilli</taxon>
        <taxon>Bacillales</taxon>
        <taxon>Bacillaceae</taxon>
        <taxon>Sediminibacillus</taxon>
    </lineage>
</organism>
<dbReference type="Pfam" id="PF12670">
    <property type="entry name" value="DUF3792"/>
    <property type="match status" value="1"/>
</dbReference>
<dbReference type="Proteomes" id="UP000665043">
    <property type="component" value="Chromosome"/>
</dbReference>
<dbReference type="NCBIfam" id="TIGR04086">
    <property type="entry name" value="TIGR04086_membr"/>
    <property type="match status" value="1"/>
</dbReference>
<evidence type="ECO:0000313" key="2">
    <source>
        <dbReference type="EMBL" id="QTM99934.1"/>
    </source>
</evidence>
<name>A0ABX7VSK7_9BACI</name>
<evidence type="ECO:0000256" key="1">
    <source>
        <dbReference type="SAM" id="Phobius"/>
    </source>
</evidence>
<protein>
    <submittedName>
        <fullName evidence="2">TIGR04086 family membrane protein</fullName>
    </submittedName>
</protein>
<keyword evidence="1" id="KW-1133">Transmembrane helix</keyword>
<dbReference type="InterPro" id="IPR023804">
    <property type="entry name" value="DUF3792_TM"/>
</dbReference>
<dbReference type="RefSeq" id="WP_209365093.1">
    <property type="nucleotide sequence ID" value="NZ_CP046956.1"/>
</dbReference>
<sequence length="128" mass="13675">MARARMTALLYGWITALGIILAASLILSMLLKFTSFGEAELNWTTIAISIAALFIGGLIAGLKGKEKGWILGSLTGLGFILFILLYQYLGYRTGIRLEQLVHYGGFLAASVIGGMLGVNLSSESNTSK</sequence>
<feature type="transmembrane region" description="Helical" evidence="1">
    <location>
        <begin position="43"/>
        <end position="62"/>
    </location>
</feature>
<keyword evidence="1" id="KW-0812">Transmembrane</keyword>
<feature type="transmembrane region" description="Helical" evidence="1">
    <location>
        <begin position="9"/>
        <end position="31"/>
    </location>
</feature>
<evidence type="ECO:0000313" key="3">
    <source>
        <dbReference type="Proteomes" id="UP000665043"/>
    </source>
</evidence>
<dbReference type="EMBL" id="CP046956">
    <property type="protein sequence ID" value="QTM99934.1"/>
    <property type="molecule type" value="Genomic_DNA"/>
</dbReference>